<keyword evidence="3 10" id="KW-1003">Cell membrane</keyword>
<evidence type="ECO:0000256" key="1">
    <source>
        <dbReference type="ARBA" id="ARBA00004651"/>
    </source>
</evidence>
<feature type="transmembrane region" description="Helical" evidence="10">
    <location>
        <begin position="101"/>
        <end position="120"/>
    </location>
</feature>
<comment type="pathway">
    <text evidence="2 10">Porphyrin-containing compound metabolism; heme O biosynthesis; heme O from protoheme: step 1/1.</text>
</comment>
<feature type="transmembrane region" description="Helical" evidence="10">
    <location>
        <begin position="126"/>
        <end position="147"/>
    </location>
</feature>
<keyword evidence="6 10" id="KW-1133">Transmembrane helix</keyword>
<dbReference type="InterPro" id="IPR000537">
    <property type="entry name" value="UbiA_prenyltransferase"/>
</dbReference>
<keyword evidence="8 10" id="KW-0472">Membrane</keyword>
<evidence type="ECO:0000256" key="10">
    <source>
        <dbReference type="HAMAP-Rule" id="MF_00154"/>
    </source>
</evidence>
<dbReference type="AlphaFoldDB" id="A0A926RYC5"/>
<dbReference type="EC" id="2.5.1.141" evidence="10"/>
<dbReference type="Gene3D" id="1.10.357.140">
    <property type="entry name" value="UbiA prenyltransferase"/>
    <property type="match status" value="1"/>
</dbReference>
<organism evidence="11 12">
    <name type="scientific">Polycladospora coralii</name>
    <dbReference type="NCBI Taxonomy" id="2771432"/>
    <lineage>
        <taxon>Bacteria</taxon>
        <taxon>Bacillati</taxon>
        <taxon>Bacillota</taxon>
        <taxon>Bacilli</taxon>
        <taxon>Bacillales</taxon>
        <taxon>Thermoactinomycetaceae</taxon>
        <taxon>Polycladospora</taxon>
    </lineage>
</organism>
<dbReference type="InterPro" id="IPR030470">
    <property type="entry name" value="UbiA_prenylTrfase_CS"/>
</dbReference>
<comment type="subunit">
    <text evidence="10">Interacts with CtaA.</text>
</comment>
<comment type="catalytic activity">
    <reaction evidence="9 10">
        <text>heme b + (2E,6E)-farnesyl diphosphate + H2O = Fe(II)-heme o + diphosphate</text>
        <dbReference type="Rhea" id="RHEA:28070"/>
        <dbReference type="ChEBI" id="CHEBI:15377"/>
        <dbReference type="ChEBI" id="CHEBI:33019"/>
        <dbReference type="ChEBI" id="CHEBI:60344"/>
        <dbReference type="ChEBI" id="CHEBI:60530"/>
        <dbReference type="ChEBI" id="CHEBI:175763"/>
        <dbReference type="EC" id="2.5.1.141"/>
    </reaction>
</comment>
<evidence type="ECO:0000313" key="11">
    <source>
        <dbReference type="EMBL" id="MBD1373381.1"/>
    </source>
</evidence>
<dbReference type="EMBL" id="JACXAH010000024">
    <property type="protein sequence ID" value="MBD1373381.1"/>
    <property type="molecule type" value="Genomic_DNA"/>
</dbReference>
<keyword evidence="4 10" id="KW-0808">Transferase</keyword>
<dbReference type="FunFam" id="1.10.357.140:FF:000001">
    <property type="entry name" value="Protoheme IX farnesyltransferase"/>
    <property type="match status" value="1"/>
</dbReference>
<evidence type="ECO:0000256" key="5">
    <source>
        <dbReference type="ARBA" id="ARBA00022692"/>
    </source>
</evidence>
<evidence type="ECO:0000256" key="2">
    <source>
        <dbReference type="ARBA" id="ARBA00004919"/>
    </source>
</evidence>
<dbReference type="NCBIfam" id="NF003348">
    <property type="entry name" value="PRK04375.1-1"/>
    <property type="match status" value="1"/>
</dbReference>
<evidence type="ECO:0000256" key="8">
    <source>
        <dbReference type="ARBA" id="ARBA00023136"/>
    </source>
</evidence>
<dbReference type="InterPro" id="IPR044878">
    <property type="entry name" value="UbiA_sf"/>
</dbReference>
<feature type="transmembrane region" description="Helical" evidence="10">
    <location>
        <begin position="179"/>
        <end position="201"/>
    </location>
</feature>
<comment type="miscellaneous">
    <text evidence="10">Carbon 2 of the heme B porphyrin ring is defined according to the Fischer nomenclature.</text>
</comment>
<dbReference type="InterPro" id="IPR006369">
    <property type="entry name" value="Protohaem_IX_farnesylTrfase"/>
</dbReference>
<keyword evidence="7 10" id="KW-0350">Heme biosynthesis</keyword>
<name>A0A926RYC5_9BACL</name>
<dbReference type="Proteomes" id="UP000661691">
    <property type="component" value="Unassembled WGS sequence"/>
</dbReference>
<dbReference type="NCBIfam" id="NF003349">
    <property type="entry name" value="PRK04375.1-2"/>
    <property type="match status" value="1"/>
</dbReference>
<sequence length="311" mass="34894">MERSFSQQTSADRVLTTTKATWRDYIDITKPGINKSNLFAAFTGYWLATGFTELDFLNLLMMLLGSALVIAGGCTLNNYIDRDIDPKMERTHERAIVQGRIKPNVALWYGIILTILGVLTLSAINLLTAVLGMFGFVVYVFIYTIWLKRTSTHNTLIGSFSGAVPPLIGWAAATGELSLSAWALFLILFLWQPPHFFAIAMRKVDDYRAAGIPMLPVVKGFYVTKVQTLIYTILLVPSSFILYFDGASSWFYLVIAAILGLIYIVLAIKGFFAKDEAKWVNQMFFYSLIYLTVILLAVIVDKTIVDLLNIY</sequence>
<evidence type="ECO:0000256" key="6">
    <source>
        <dbReference type="ARBA" id="ARBA00022989"/>
    </source>
</evidence>
<evidence type="ECO:0000256" key="4">
    <source>
        <dbReference type="ARBA" id="ARBA00022679"/>
    </source>
</evidence>
<dbReference type="CDD" id="cd13957">
    <property type="entry name" value="PT_UbiA_Cox10"/>
    <property type="match status" value="1"/>
</dbReference>
<protein>
    <recommendedName>
        <fullName evidence="10">Protoheme IX farnesyltransferase</fullName>
        <ecNumber evidence="10">2.5.1.141</ecNumber>
    </recommendedName>
    <alternativeName>
        <fullName evidence="10">Heme B farnesyltransferase</fullName>
    </alternativeName>
    <alternativeName>
        <fullName evidence="10">Heme O synthase</fullName>
    </alternativeName>
</protein>
<feature type="transmembrane region" description="Helical" evidence="10">
    <location>
        <begin position="56"/>
        <end position="80"/>
    </location>
</feature>
<evidence type="ECO:0000313" key="12">
    <source>
        <dbReference type="Proteomes" id="UP000661691"/>
    </source>
</evidence>
<dbReference type="PANTHER" id="PTHR43448">
    <property type="entry name" value="PROTOHEME IX FARNESYLTRANSFERASE, MITOCHONDRIAL"/>
    <property type="match status" value="1"/>
</dbReference>
<feature type="transmembrane region" description="Helical" evidence="10">
    <location>
        <begin position="250"/>
        <end position="272"/>
    </location>
</feature>
<reference evidence="11" key="1">
    <citation type="submission" date="2020-09" db="EMBL/GenBank/DDBJ databases">
        <title>A novel bacterium of genus Hazenella, isolated from South China Sea.</title>
        <authorList>
            <person name="Huang H."/>
            <person name="Mo K."/>
            <person name="Hu Y."/>
        </authorList>
    </citation>
    <scope>NUCLEOTIDE SEQUENCE</scope>
    <source>
        <strain evidence="11">IB182357</strain>
    </source>
</reference>
<feature type="transmembrane region" description="Helical" evidence="10">
    <location>
        <begin position="284"/>
        <end position="305"/>
    </location>
</feature>
<dbReference type="GO" id="GO:0005886">
    <property type="term" value="C:plasma membrane"/>
    <property type="evidence" value="ECO:0007669"/>
    <property type="project" value="UniProtKB-SubCell"/>
</dbReference>
<dbReference type="HAMAP" id="MF_00154">
    <property type="entry name" value="CyoE_CtaB"/>
    <property type="match status" value="1"/>
</dbReference>
<dbReference type="Pfam" id="PF01040">
    <property type="entry name" value="UbiA"/>
    <property type="match status" value="1"/>
</dbReference>
<comment type="function">
    <text evidence="10">Converts heme B (protoheme IX) to heme O by substitution of the vinyl group on carbon 2 of heme B porphyrin ring with a hydroxyethyl farnesyl side group.</text>
</comment>
<keyword evidence="12" id="KW-1185">Reference proteome</keyword>
<evidence type="ECO:0000256" key="3">
    <source>
        <dbReference type="ARBA" id="ARBA00022475"/>
    </source>
</evidence>
<gene>
    <name evidence="10" type="primary">ctaB</name>
    <name evidence="11" type="ORF">IC620_13585</name>
</gene>
<comment type="subcellular location">
    <subcellularLocation>
        <location evidence="1 10">Cell membrane</location>
        <topology evidence="1 10">Multi-pass membrane protein</topology>
    </subcellularLocation>
</comment>
<keyword evidence="5 10" id="KW-0812">Transmembrane</keyword>
<comment type="similarity">
    <text evidence="10">Belongs to the UbiA prenyltransferase family. Protoheme IX farnesyltransferase subfamily.</text>
</comment>
<dbReference type="GO" id="GO:0048034">
    <property type="term" value="P:heme O biosynthetic process"/>
    <property type="evidence" value="ECO:0007669"/>
    <property type="project" value="UniProtKB-UniRule"/>
</dbReference>
<comment type="caution">
    <text evidence="11">The sequence shown here is derived from an EMBL/GenBank/DDBJ whole genome shotgun (WGS) entry which is preliminary data.</text>
</comment>
<dbReference type="NCBIfam" id="TIGR01473">
    <property type="entry name" value="cyoE_ctaB"/>
    <property type="match status" value="1"/>
</dbReference>
<evidence type="ECO:0000256" key="7">
    <source>
        <dbReference type="ARBA" id="ARBA00023133"/>
    </source>
</evidence>
<accession>A0A926RYC5</accession>
<feature type="transmembrane region" description="Helical" evidence="10">
    <location>
        <begin position="154"/>
        <end position="173"/>
    </location>
</feature>
<feature type="transmembrane region" description="Helical" evidence="10">
    <location>
        <begin position="222"/>
        <end position="244"/>
    </location>
</feature>
<proteinExistence type="inferred from homology"/>
<dbReference type="PANTHER" id="PTHR43448:SF2">
    <property type="entry name" value="PROTOHEME IX FARNESYLTRANSFERASE, MITOCHONDRIAL"/>
    <property type="match status" value="1"/>
</dbReference>
<dbReference type="GO" id="GO:0008495">
    <property type="term" value="F:protoheme IX farnesyltransferase activity"/>
    <property type="evidence" value="ECO:0007669"/>
    <property type="project" value="UniProtKB-UniRule"/>
</dbReference>
<dbReference type="RefSeq" id="WP_191142485.1">
    <property type="nucleotide sequence ID" value="NZ_JACXAH010000024.1"/>
</dbReference>
<dbReference type="PROSITE" id="PS00943">
    <property type="entry name" value="UBIA"/>
    <property type="match status" value="1"/>
</dbReference>
<evidence type="ECO:0000256" key="9">
    <source>
        <dbReference type="ARBA" id="ARBA00047690"/>
    </source>
</evidence>